<protein>
    <submittedName>
        <fullName evidence="6">Immunoglobulin A1 protease</fullName>
        <ecNumber evidence="6">3.4.24.13</ecNumber>
    </submittedName>
</protein>
<evidence type="ECO:0000256" key="1">
    <source>
        <dbReference type="ARBA" id="ARBA00022801"/>
    </source>
</evidence>
<evidence type="ECO:0000256" key="3">
    <source>
        <dbReference type="SAM" id="SignalP"/>
    </source>
</evidence>
<dbReference type="Gene3D" id="2.160.20.110">
    <property type="match status" value="7"/>
</dbReference>
<feature type="region of interest" description="Disordered" evidence="2">
    <location>
        <begin position="2840"/>
        <end position="2861"/>
    </location>
</feature>
<reference evidence="6" key="1">
    <citation type="submission" date="2019-11" db="EMBL/GenBank/DDBJ databases">
        <authorList>
            <person name="Feng L."/>
        </authorList>
    </citation>
    <scope>NUCLEOTIDE SEQUENCE</scope>
    <source>
        <strain evidence="6">CnexileLFYP112</strain>
    </source>
</reference>
<feature type="domain" description="Peptidase M26 N-terminal" evidence="4">
    <location>
        <begin position="1850"/>
        <end position="1922"/>
    </location>
</feature>
<feature type="domain" description="Peptidase M26 C-terminal" evidence="5">
    <location>
        <begin position="1130"/>
        <end position="1734"/>
    </location>
</feature>
<keyword evidence="3" id="KW-0732">Signal</keyword>
<feature type="domain" description="Peptidase M26 N-terminal" evidence="4">
    <location>
        <begin position="677"/>
        <end position="773"/>
    </location>
</feature>
<evidence type="ECO:0000259" key="4">
    <source>
        <dbReference type="Pfam" id="PF05342"/>
    </source>
</evidence>
<organism evidence="6">
    <name type="scientific">[Clostridium] nexile</name>
    <dbReference type="NCBI Taxonomy" id="29361"/>
    <lineage>
        <taxon>Bacteria</taxon>
        <taxon>Bacillati</taxon>
        <taxon>Bacillota</taxon>
        <taxon>Clostridia</taxon>
        <taxon>Lachnospirales</taxon>
        <taxon>Lachnospiraceae</taxon>
        <taxon>Tyzzerella</taxon>
    </lineage>
</organism>
<feature type="domain" description="Peptidase M26 N-terminal" evidence="4">
    <location>
        <begin position="2276"/>
        <end position="2363"/>
    </location>
</feature>
<evidence type="ECO:0000259" key="5">
    <source>
        <dbReference type="Pfam" id="PF07580"/>
    </source>
</evidence>
<dbReference type="GO" id="GO:0006508">
    <property type="term" value="P:proteolysis"/>
    <property type="evidence" value="ECO:0007669"/>
    <property type="project" value="UniProtKB-KW"/>
</dbReference>
<keyword evidence="1 6" id="KW-0378">Hydrolase</keyword>
<dbReference type="GO" id="GO:0008270">
    <property type="term" value="F:zinc ion binding"/>
    <property type="evidence" value="ECO:0007669"/>
    <property type="project" value="InterPro"/>
</dbReference>
<feature type="domain" description="Peptidase M26 N-terminal" evidence="4">
    <location>
        <begin position="2548"/>
        <end position="2638"/>
    </location>
</feature>
<feature type="domain" description="Peptidase M26 N-terminal" evidence="4">
    <location>
        <begin position="3251"/>
        <end position="3322"/>
    </location>
</feature>
<dbReference type="Pfam" id="PF07580">
    <property type="entry name" value="Peptidase_M26_C"/>
    <property type="match status" value="1"/>
</dbReference>
<dbReference type="Pfam" id="PF05342">
    <property type="entry name" value="Peptidase_M26_N"/>
    <property type="match status" value="7"/>
</dbReference>
<dbReference type="GO" id="GO:0005576">
    <property type="term" value="C:extracellular region"/>
    <property type="evidence" value="ECO:0007669"/>
    <property type="project" value="InterPro"/>
</dbReference>
<sequence length="3584" mass="394754">MKNNKKLRRVLLLWAILLGICLQPIVARAQVQEITDANFQMVGGQIRTTTPMGLRFIAKIKKDYIAQQEREGKVVEYGIVLLPKVYLNGKELTADGTYLYKGKMYKPAVIQGAKKYAEDADNIYYTAVLTNIAKERYKNEYAARAYVKLTEQVEQSDGKTKLKSQWKYGEETIPKQVYEVAKEAVEGNKETEETKQWLKNNVLKPVDNPQGPTEEDKKIPFRLGKVERVTLYHISNTSSENGAVEEVSNFTIKDFAKEQYLVKVELDGQPERFADIKEVQVTSENKVNFILNLDDYVTEGVARQQQGAIVEFGTAEEGVASTKYITMQALIDKIKADPAGNYVLDHNLDASMVQGADELIPEFRGTFDGNGHKITGLNTTLFGTISGGTVKNVILENVAITKTSGSESVNNGGAGVLADKAEQQAKISGVHVSGTLKNSNSRTLMGGLVGRMDRATVEQCSVNLEISGSYNTVGGLIGQMSNGHQFENVVKDSYAVGSIKGSMSNGALGGLIGWHNNKNSNIVQNCYTAMSMNIDGTGQSGHRPGGFIGIMGESDATGTLANNVSYSNGNKGYKFDGASDKARYQTGTQISQNITLKETRLESDSKRIEPVNAAGKIEEKAYDELLNKDFYVNNLGWSEEVWDFEPLKEKKAPVLRNGDPNRIGMLQLKEVSTVEELKSINDDRAGVYVLTADIDVSKVTSGNSIITGNFSGLLKGNGHQITGQKIPLFEKISGGCVEGLILTDGEIIRPDEERVAALAKDAWDGSYIQDVYVRNMKIQGQTLVGGLVGHLDNSTVRGCSVVAQVDGREAGGFISNIMNVSTVTDCYAQRTTNPKTFGNETDVQGGFVAKMNRSTVTNTYAELKFIEEATETKAITAKVGSYVGLSGLSTESRVPFKVENNIAFGPQGYSFNAANTVDADFVNYKNNYEYKTADTTEKVDLNLTGKISSATAEQVNTETFYTETLKWDSKIWHLGDVTGGKRPRLEAEGDIYPSEGTGSEEIKPEATVAPEESIALMAALNQEERAGKESWETVKGYQPERKTLYENLEKFMPFYNREQIVKDGNAVDVAHKLNQKAVLAVYPMNENGQRIIALTTETVNSVKKLRIQFEKTEDKALIYDLSYIDTRSGIASYNVSQIPVHYNFNKYVVDTKTKQFQRLLSMATTFEFDTHIKTRVSQQDSDSVLDVYRRNYNNVVKKELEQILVAMTASYAQYPINVNHTIAEAIVTETFENNEYLKDFLYAYNYIDRWYDFEIGGINLRDVVIFDNSILPGAKAPRGLANEIVKISSKEGRQGNSTQSFYVNRISSYTGIKSISAFVEYFMAAYAGYSDVNDWIVDNFQGGVLVEARPNNPKVQYRMWNFIKSNTIQKDQQLILPVLSYKTSKNLYLASFSTALIYGNLQIYGGYQDTDQWRAGKRAEIASQLNDYKNLYDNFAEVARNGADSINRSKFLIVDSSYNKDRNQDVFKEFYKPLQTLWGHKSGAVAVIHGNPNYDYIYYNSSNFIGDLTVLNHEMAHVTDNWIWMENKGKRPGRNGEDYSNGFVNQAGLDYNMNFMKNYARDGQVLSNLTPERINSQEKFKSYYKEVFDVIYTLDYLQGLAYLQLTPEQQARVTAQHRYGFRNNHQSWNSANSTWTTLSASALENMNLQTLDDLWDNQLTIRPGHRFDLGGVNQVGINNPGAYQIDRVSYSSWYVPYVDGGTPNAQIFRRNGFELGGMFGYSDGLVRYLSAQTQTGDLQFYRTILNDPNFTFESYRKGKNAEIQQKIEEQAKQGNAYFDAEALIEYFRQNLINYGNDINSGMSNGNVTLQNIRDSRENVFRYLQRITNEFRTPVYGEVSDRNVVTIKTGQELVDKIKANPNGFYELGNDISMENVTGADQVYINCTFIGKLDGNGYKITNATKPLFTRITNSYVADLTIQDTAEAEKDWIAKTKHYTIVVKEQKKETVKEIRTLADLKEIGQNKAQKYVLKADIDASEVTETAIAKGNFSGILDGEGHSITGLKVPLLEKTERAEIRNLTVKNVQISNQNAENAAITKRSHHTVFENLNLENITISGTSYNGAITGYDYTGSVFNKIQIRNAKITGTKNYNAVFAGRASGSQISNIAVIESNVTLSGTDNGGFIGAGKNLAIRQVYSDADITVVNYNDAQNRTNSAGFIGNLAGESSVQHVLSVGNIVEDDAGKDFYQFLGTPDVLGKYVSDSFVSVGTGGLSNVTEGKLTEVSKEEQKTIELYRDRLQFNEENWYLKLVGMKGYPEIFGMQKIEVIPVKSVEDLKQMNLYPELSYRLDADLNLNETEQSEVMIPNFTGTLDGNQHSIEGLRVPLFGTLGGTVKNLAILNSEVQLNGVNGGALANQIEGATVETLLMQNIQLKSENGAGALLAGTMQGSTIRDVFLAGNVAITTGKAAGFVVNDTGSTVENVYLNVEVQGAEGAGFLAESAGEGRYTNLLSVGNVSPEMPKLMADGSRITNGYEFAAADGVSAAGETIKSVGKEIWTSRFYTENLGFAGEKWNAEKAAENGVALLKGFENRVTSFTIQIAQPQQIIKLNQVPEGKFAIAADLDFSAYEGDLVTAEFRGTLNGGNHRIIGISKPLFQKLKGTVENLQIENCLVESTDTGANVFAKESANATIKNVFFNGITMNGGRLTGLIGSDQNSNFDTVGIQNIDMTVNGAQAGVLLAKASGTQMKDVLITDAKITTEQQYVGGLIGHAENVTITKVFADSEVHIPYNKSPEYTSAFIGAVTGNSKITYSTAAGGVYPEDAVKSRYKILYMKNSSDRQELQAFTNCFYNRDTPGMNININDPKGVRHSELSTGDFYQNTMQLDAKKWEWSKAGTTGSPRLISMPESSVKPPSKEQALPETPLRADVPEGYTAIYTVEELLAAKGSSNNYILMQPISLYGLRAEGGSFLGDFSGTFDGNGLTIRDMQGAPLFGTLSGMVENLKLADVKVERWNDNEAANAFATSLSGATVNRVALYNVLVAGGNKTASLAGEAENSKISEIWAEELNVNPYGPAYKGTAESKEGVGGLIAYLKNGTSIIDCFVSGEMTANGDYQGGVFGYNEFRDEGTNIYFVNKIISNMQMRATTGGDYKRGGLIGHIEIEWDMWLQDCIAIGNSGIAQDAGSLQAIKRFTGSALEFALRYGVANCYEGNQSGQSSANGDQIKEVSREKYATKDFYMSTLKFTEDKWNFANVTEQGYPTLIWLEGAKPEEPEEQLPALPAGSEVTVHPKRWEIPGAEYIPISTPEEFMKIEENPSGKYVLMNNISLEQVRLPEGQTSYITKPFTGELYGNNQVIHGLRAAMFNEVSGKIHELRVQNVFVTAEGTNPANGFARTLNGATIEKVVMDYVQINGGSYTAALAGTATNKAVIHQIWLENIQVNALLTETYKFNFVGGAVGQMTGSSNLEDVYISGMIVLDNHQEGGVVGELNSGTVNHVVENMRIKSFIIPGNTWQGKYYYANKAGVVGDVNNSSAGLKNWKITNCLAMGDASKNAEDGSPEESYKFLGRDVSTYTTNNISNCYELATVGGPTNTSEATIAAKILMLTSDNHKADFYTSQLKLSSDVWDLTKVGAEGFPRLKWMKE</sequence>
<dbReference type="EC" id="3.4.24.13" evidence="6"/>
<feature type="domain" description="Peptidase M26 N-terminal" evidence="4">
    <location>
        <begin position="1934"/>
        <end position="2049"/>
    </location>
</feature>
<dbReference type="GO" id="GO:0004222">
    <property type="term" value="F:metalloendopeptidase activity"/>
    <property type="evidence" value="ECO:0007669"/>
    <property type="project" value="InterPro"/>
</dbReference>
<feature type="chain" id="PRO_5026780868" evidence="3">
    <location>
        <begin position="30"/>
        <end position="3584"/>
    </location>
</feature>
<dbReference type="InterPro" id="IPR008006">
    <property type="entry name" value="Peptidase_M26_N_dom"/>
</dbReference>
<dbReference type="InterPro" id="IPR011050">
    <property type="entry name" value="Pectin_lyase_fold/virulence"/>
</dbReference>
<keyword evidence="6" id="KW-0645">Protease</keyword>
<feature type="domain" description="Peptidase M26 N-terminal" evidence="4">
    <location>
        <begin position="213"/>
        <end position="434"/>
    </location>
</feature>
<dbReference type="GO" id="GO:0016020">
    <property type="term" value="C:membrane"/>
    <property type="evidence" value="ECO:0007669"/>
    <property type="project" value="InterPro"/>
</dbReference>
<name>A0A6N2V3N2_9FIRM</name>
<evidence type="ECO:0000256" key="2">
    <source>
        <dbReference type="SAM" id="MobiDB-lite"/>
    </source>
</evidence>
<dbReference type="EMBL" id="CACRTG010000021">
    <property type="protein sequence ID" value="VYT25034.1"/>
    <property type="molecule type" value="Genomic_DNA"/>
</dbReference>
<feature type="signal peptide" evidence="3">
    <location>
        <begin position="1"/>
        <end position="29"/>
    </location>
</feature>
<evidence type="ECO:0000313" key="6">
    <source>
        <dbReference type="EMBL" id="VYT25034.1"/>
    </source>
</evidence>
<proteinExistence type="predicted"/>
<accession>A0A6N2V3N2</accession>
<dbReference type="InterPro" id="IPR011505">
    <property type="entry name" value="Peptidase_M26_C_dom"/>
</dbReference>
<dbReference type="SUPFAM" id="SSF51126">
    <property type="entry name" value="Pectin lyase-like"/>
    <property type="match status" value="1"/>
</dbReference>
<gene>
    <name evidence="6" type="primary">iga</name>
    <name evidence="6" type="ORF">CNLFYP112_02482</name>
</gene>